<dbReference type="RefSeq" id="XP_060455805.1">
    <property type="nucleotide sequence ID" value="XM_060599075.1"/>
</dbReference>
<organism evidence="3 4">
    <name type="scientific">Cutaneotrichosporon cavernicola</name>
    <dbReference type="NCBI Taxonomy" id="279322"/>
    <lineage>
        <taxon>Eukaryota</taxon>
        <taxon>Fungi</taxon>
        <taxon>Dikarya</taxon>
        <taxon>Basidiomycota</taxon>
        <taxon>Agaricomycotina</taxon>
        <taxon>Tremellomycetes</taxon>
        <taxon>Trichosporonales</taxon>
        <taxon>Trichosporonaceae</taxon>
        <taxon>Cutaneotrichosporon</taxon>
    </lineage>
</organism>
<keyword evidence="4" id="KW-1185">Reference proteome</keyword>
<dbReference type="Proteomes" id="UP001233271">
    <property type="component" value="Chromosome 3"/>
</dbReference>
<dbReference type="InterPro" id="IPR041694">
    <property type="entry name" value="ADH_N_2"/>
</dbReference>
<dbReference type="InterPro" id="IPR013149">
    <property type="entry name" value="ADH-like_C"/>
</dbReference>
<keyword evidence="1" id="KW-0560">Oxidoreductase</keyword>
<dbReference type="SMART" id="SM00829">
    <property type="entry name" value="PKS_ER"/>
    <property type="match status" value="1"/>
</dbReference>
<dbReference type="PANTHER" id="PTHR43205">
    <property type="entry name" value="PROSTAGLANDIN REDUCTASE"/>
    <property type="match status" value="1"/>
</dbReference>
<dbReference type="Gene3D" id="3.40.50.720">
    <property type="entry name" value="NAD(P)-binding Rossmann-like Domain"/>
    <property type="match status" value="1"/>
</dbReference>
<dbReference type="InterPro" id="IPR036291">
    <property type="entry name" value="NAD(P)-bd_dom_sf"/>
</dbReference>
<evidence type="ECO:0000313" key="3">
    <source>
        <dbReference type="EMBL" id="BEI90540.1"/>
    </source>
</evidence>
<evidence type="ECO:0000313" key="4">
    <source>
        <dbReference type="Proteomes" id="UP001233271"/>
    </source>
</evidence>
<dbReference type="SUPFAM" id="SSF51735">
    <property type="entry name" value="NAD(P)-binding Rossmann-fold domains"/>
    <property type="match status" value="1"/>
</dbReference>
<feature type="domain" description="Enoyl reductase (ER)" evidence="2">
    <location>
        <begin position="19"/>
        <end position="333"/>
    </location>
</feature>
<dbReference type="GO" id="GO:0016628">
    <property type="term" value="F:oxidoreductase activity, acting on the CH-CH group of donors, NAD or NADP as acceptor"/>
    <property type="evidence" value="ECO:0007669"/>
    <property type="project" value="InterPro"/>
</dbReference>
<dbReference type="KEGG" id="ccac:CcaHIS019_0306100"/>
<dbReference type="CDD" id="cd05288">
    <property type="entry name" value="PGDH"/>
    <property type="match status" value="1"/>
</dbReference>
<dbReference type="InterPro" id="IPR011032">
    <property type="entry name" value="GroES-like_sf"/>
</dbReference>
<accession>A0AA48IBD4</accession>
<dbReference type="EMBL" id="AP028214">
    <property type="protein sequence ID" value="BEI90540.1"/>
    <property type="molecule type" value="Genomic_DNA"/>
</dbReference>
<dbReference type="InterPro" id="IPR045010">
    <property type="entry name" value="MDR_fam"/>
</dbReference>
<dbReference type="Pfam" id="PF00107">
    <property type="entry name" value="ADH_zinc_N"/>
    <property type="match status" value="1"/>
</dbReference>
<dbReference type="PANTHER" id="PTHR43205:SF42">
    <property type="entry name" value="ALCOHOL DEHYDROGENASE, ZINC-CONTAINING (AFU_ORTHOLOGUE AFUA_7G04530)"/>
    <property type="match status" value="1"/>
</dbReference>
<dbReference type="AlphaFoldDB" id="A0AA48IBD4"/>
<gene>
    <name evidence="3" type="ORF">CcaverHIS019_0306100</name>
</gene>
<dbReference type="FunFam" id="3.40.50.720:FF:000121">
    <property type="entry name" value="Prostaglandin reductase 2"/>
    <property type="match status" value="1"/>
</dbReference>
<dbReference type="Gene3D" id="3.90.180.10">
    <property type="entry name" value="Medium-chain alcohol dehydrogenases, catalytic domain"/>
    <property type="match status" value="1"/>
</dbReference>
<sequence>MSLPTMNKCVVLAKRPERGPITPATFKKDAAALKKPGDGEVVVKVELLSIDAAMRMWLVDTRSYIPPVKIGEVMRAAGLGRVVETRSDRYKVGDLVHGVLGWQEYWVGPARVLEPRPTPDGMEDIDHLGLLGVSGMTAYFGIFDIGRLKDGETVCISGAAGSVGLIATQIALAHKRCKVIAIVGSQDKVEQLKALGCEIVLNYKQEGFAGRMRAAGSIDVYFDNVGGELLDLVLAQINPYARVVMCGAISQYNTAKPYGVRLTPQLISMKARMEGFIAFDYEKRYPEARAYLADLARKGQLKYSYYVVGGGLDGCAKALQDMFDGKNIGKTVVSFQDEGDRNPKL</sequence>
<dbReference type="SUPFAM" id="SSF50129">
    <property type="entry name" value="GroES-like"/>
    <property type="match status" value="1"/>
</dbReference>
<reference evidence="3" key="1">
    <citation type="journal article" date="2023" name="BMC Genomics">
        <title>Chromosome-level genome assemblies of Cutaneotrichosporon spp. (Trichosporonales, Basidiomycota) reveal imbalanced evolution between nucleotide sequences and chromosome synteny.</title>
        <authorList>
            <person name="Kobayashi Y."/>
            <person name="Kayamori A."/>
            <person name="Aoki K."/>
            <person name="Shiwa Y."/>
            <person name="Matsutani M."/>
            <person name="Fujita N."/>
            <person name="Sugita T."/>
            <person name="Iwasaki W."/>
            <person name="Tanaka N."/>
            <person name="Takashima M."/>
        </authorList>
    </citation>
    <scope>NUCLEOTIDE SEQUENCE</scope>
    <source>
        <strain evidence="3">HIS019</strain>
    </source>
</reference>
<evidence type="ECO:0000259" key="2">
    <source>
        <dbReference type="SMART" id="SM00829"/>
    </source>
</evidence>
<protein>
    <recommendedName>
        <fullName evidence="2">Enoyl reductase (ER) domain-containing protein</fullName>
    </recommendedName>
</protein>
<dbReference type="Pfam" id="PF16884">
    <property type="entry name" value="ADH_N_2"/>
    <property type="match status" value="1"/>
</dbReference>
<name>A0AA48IBD4_9TREE</name>
<evidence type="ECO:0000256" key="1">
    <source>
        <dbReference type="ARBA" id="ARBA00023002"/>
    </source>
</evidence>
<dbReference type="GeneID" id="85494410"/>
<dbReference type="InterPro" id="IPR020843">
    <property type="entry name" value="ER"/>
</dbReference>
<proteinExistence type="predicted"/>